<dbReference type="AlphaFoldDB" id="A0A4V1LPP5"/>
<dbReference type="Proteomes" id="UP000290191">
    <property type="component" value="Unassembled WGS sequence"/>
</dbReference>
<dbReference type="RefSeq" id="WP_129082630.1">
    <property type="nucleotide sequence ID" value="NZ_CP041070.1"/>
</dbReference>
<evidence type="ECO:0000313" key="1">
    <source>
        <dbReference type="EMBL" id="RXJ61918.1"/>
    </source>
</evidence>
<keyword evidence="2" id="KW-1185">Reference proteome</keyword>
<dbReference type="OrthoDB" id="5871096at2"/>
<protein>
    <submittedName>
        <fullName evidence="1">Uncharacterized protein</fullName>
    </submittedName>
</protein>
<accession>A0A4V1LPP5</accession>
<organism evidence="1 2">
    <name type="scientific">Halarcobacter anaerophilus</name>
    <dbReference type="NCBI Taxonomy" id="877500"/>
    <lineage>
        <taxon>Bacteria</taxon>
        <taxon>Pseudomonadati</taxon>
        <taxon>Campylobacterota</taxon>
        <taxon>Epsilonproteobacteria</taxon>
        <taxon>Campylobacterales</taxon>
        <taxon>Arcobacteraceae</taxon>
        <taxon>Halarcobacter</taxon>
    </lineage>
</organism>
<dbReference type="EMBL" id="PDKO01000011">
    <property type="protein sequence ID" value="RXJ61918.1"/>
    <property type="molecule type" value="Genomic_DNA"/>
</dbReference>
<comment type="caution">
    <text evidence="1">The sequence shown here is derived from an EMBL/GenBank/DDBJ whole genome shotgun (WGS) entry which is preliminary data.</text>
</comment>
<sequence>MNLEKLKDLEAEFLDRYPKGFKDEYFFPTMKKFSPEKLEIFAKEALKKENFSNPNLVVEGFFKTVQKSVMVSLFDKLKLRDAIISLNSYEKDMLSIEIYELLYGRKKDGFEGLVEFLSEYQLAKWTILSIVPYSLHRKKEYFIKPTTTKNIIKYLEIKDVVYKPKPSFEFYKNYTKTLNEMKKHLNKNLTFDNAVFTGFLKVAIEMCEE</sequence>
<proteinExistence type="predicted"/>
<evidence type="ECO:0000313" key="2">
    <source>
        <dbReference type="Proteomes" id="UP000290191"/>
    </source>
</evidence>
<gene>
    <name evidence="1" type="ORF">CRV06_11775</name>
</gene>
<name>A0A4V1LPP5_9BACT</name>
<reference evidence="1 2" key="1">
    <citation type="submission" date="2017-10" db="EMBL/GenBank/DDBJ databases">
        <title>Genomics of the genus Arcobacter.</title>
        <authorList>
            <person name="Perez-Cataluna A."/>
            <person name="Figueras M.J."/>
        </authorList>
    </citation>
    <scope>NUCLEOTIDE SEQUENCE [LARGE SCALE GENOMIC DNA]</scope>
    <source>
        <strain evidence="1 2">DSM 24636</strain>
    </source>
</reference>